<dbReference type="PANTHER" id="PTHR30024">
    <property type="entry name" value="ALIPHATIC SULFONATES-BINDING PROTEIN-RELATED"/>
    <property type="match status" value="1"/>
</dbReference>
<comment type="subcellular location">
    <subcellularLocation>
        <location evidence="1">Periplasm</location>
    </subcellularLocation>
</comment>
<evidence type="ECO:0000256" key="3">
    <source>
        <dbReference type="ARBA" id="ARBA00022729"/>
    </source>
</evidence>
<evidence type="ECO:0000313" key="4">
    <source>
        <dbReference type="EMBL" id="ROP41946.1"/>
    </source>
</evidence>
<comment type="caution">
    <text evidence="4">The sequence shown here is derived from an EMBL/GenBank/DDBJ whole genome shotgun (WGS) entry which is preliminary data.</text>
</comment>
<sequence length="298" mass="33288">MPKIKIEATSAVFYLPYYVAEEEGYFTDEGLDVELIRHRPSDETGLRFIEDPRKVSSFSSFKLFEAGASQLYNACEWGQLRRSQDSQVNGKVVARRAAVASQAIIVRPDSPYNVPGDLAGVRVGVNFHHGSHYLVLQTLEGFLPRADINLVGIKGKERFEALRDGDIDAVAVMEPWITVAEKQGYKVLAEAHYYGAEVANDSLDAETFTRINRAVTRGVDRIHEDIRPYLKHFIAQAAPVAELAPEDFKTGRLRYVHPGPYPEDQFTRTLDWVASWGLIDSGNEFGALVDSGKILQEA</sequence>
<dbReference type="Pfam" id="PF13379">
    <property type="entry name" value="NMT1_2"/>
    <property type="match status" value="1"/>
</dbReference>
<dbReference type="OrthoDB" id="9815602at2"/>
<name>A0A3N1HHJ4_9PSEU</name>
<reference evidence="4 5" key="1">
    <citation type="submission" date="2018-11" db="EMBL/GenBank/DDBJ databases">
        <title>Sequencing the genomes of 1000 actinobacteria strains.</title>
        <authorList>
            <person name="Klenk H.-P."/>
        </authorList>
    </citation>
    <scope>NUCLEOTIDE SEQUENCE [LARGE SCALE GENOMIC DNA]</scope>
    <source>
        <strain evidence="4 5">DSM 44231</strain>
    </source>
</reference>
<evidence type="ECO:0000256" key="2">
    <source>
        <dbReference type="ARBA" id="ARBA00010742"/>
    </source>
</evidence>
<protein>
    <submittedName>
        <fullName evidence="4">NitT/TauT family transport system substrate-binding protein</fullName>
    </submittedName>
</protein>
<evidence type="ECO:0000256" key="1">
    <source>
        <dbReference type="ARBA" id="ARBA00004418"/>
    </source>
</evidence>
<dbReference type="SUPFAM" id="SSF53850">
    <property type="entry name" value="Periplasmic binding protein-like II"/>
    <property type="match status" value="1"/>
</dbReference>
<evidence type="ECO:0000313" key="5">
    <source>
        <dbReference type="Proteomes" id="UP000268727"/>
    </source>
</evidence>
<dbReference type="Proteomes" id="UP000268727">
    <property type="component" value="Unassembled WGS sequence"/>
</dbReference>
<keyword evidence="3" id="KW-0732">Signal</keyword>
<dbReference type="GO" id="GO:0042597">
    <property type="term" value="C:periplasmic space"/>
    <property type="evidence" value="ECO:0007669"/>
    <property type="project" value="UniProtKB-SubCell"/>
</dbReference>
<accession>A0A3N1HHJ4</accession>
<dbReference type="EMBL" id="RJKM01000001">
    <property type="protein sequence ID" value="ROP41946.1"/>
    <property type="molecule type" value="Genomic_DNA"/>
</dbReference>
<gene>
    <name evidence="4" type="ORF">EDD40_7432</name>
</gene>
<proteinExistence type="inferred from homology"/>
<dbReference type="Gene3D" id="3.40.190.10">
    <property type="entry name" value="Periplasmic binding protein-like II"/>
    <property type="match status" value="3"/>
</dbReference>
<keyword evidence="5" id="KW-1185">Reference proteome</keyword>
<dbReference type="PANTHER" id="PTHR30024:SF47">
    <property type="entry name" value="TAURINE-BINDING PERIPLASMIC PROTEIN"/>
    <property type="match status" value="1"/>
</dbReference>
<dbReference type="RefSeq" id="WP_123746966.1">
    <property type="nucleotide sequence ID" value="NZ_RJKM01000001.1"/>
</dbReference>
<comment type="similarity">
    <text evidence="2">Belongs to the bacterial solute-binding protein SsuA/TauA family.</text>
</comment>
<dbReference type="AlphaFoldDB" id="A0A3N1HHJ4"/>
<organism evidence="4 5">
    <name type="scientific">Saccharothrix texasensis</name>
    <dbReference type="NCBI Taxonomy" id="103734"/>
    <lineage>
        <taxon>Bacteria</taxon>
        <taxon>Bacillati</taxon>
        <taxon>Actinomycetota</taxon>
        <taxon>Actinomycetes</taxon>
        <taxon>Pseudonocardiales</taxon>
        <taxon>Pseudonocardiaceae</taxon>
        <taxon>Saccharothrix</taxon>
    </lineage>
</organism>